<dbReference type="RefSeq" id="XP_040653345.1">
    <property type="nucleotide sequence ID" value="XM_040803241.1"/>
</dbReference>
<name>A0A151GA74_DRECN</name>
<dbReference type="Pfam" id="PF01019">
    <property type="entry name" value="G_glu_transpept"/>
    <property type="match status" value="1"/>
</dbReference>
<keyword evidence="3" id="KW-0472">Membrane</keyword>
<feature type="region of interest" description="Disordered" evidence="2">
    <location>
        <begin position="641"/>
        <end position="664"/>
    </location>
</feature>
<evidence type="ECO:0000313" key="5">
    <source>
        <dbReference type="EMBL" id="KYK53993.1"/>
    </source>
</evidence>
<feature type="transmembrane region" description="Helical" evidence="3">
    <location>
        <begin position="165"/>
        <end position="189"/>
    </location>
</feature>
<feature type="transmembrane region" description="Helical" evidence="3">
    <location>
        <begin position="141"/>
        <end position="159"/>
    </location>
</feature>
<evidence type="ECO:0000313" key="6">
    <source>
        <dbReference type="Proteomes" id="UP000076580"/>
    </source>
</evidence>
<dbReference type="PANTHER" id="PTHR43881:SF1">
    <property type="entry name" value="GAMMA-GLUTAMYLTRANSPEPTIDASE (AFU_ORTHOLOGUE AFUA_4G13580)"/>
    <property type="match status" value="1"/>
</dbReference>
<feature type="transmembrane region" description="Helical" evidence="3">
    <location>
        <begin position="323"/>
        <end position="348"/>
    </location>
</feature>
<feature type="transmembrane region" description="Helical" evidence="3">
    <location>
        <begin position="390"/>
        <end position="408"/>
    </location>
</feature>
<dbReference type="InterPro" id="IPR043137">
    <property type="entry name" value="GGT_ssub_C"/>
</dbReference>
<dbReference type="InterPro" id="IPR036259">
    <property type="entry name" value="MFS_trans_sf"/>
</dbReference>
<dbReference type="FunFam" id="1.20.1250.20:FF:000068">
    <property type="entry name" value="MFS general substrate transporter"/>
    <property type="match status" value="1"/>
</dbReference>
<dbReference type="InterPro" id="IPR020846">
    <property type="entry name" value="MFS_dom"/>
</dbReference>
<comment type="subcellular location">
    <subcellularLocation>
        <location evidence="1">Membrane</location>
        <topology evidence="1">Multi-pass membrane protein</topology>
    </subcellularLocation>
</comment>
<dbReference type="EMBL" id="LAYC01000003">
    <property type="protein sequence ID" value="KYK53993.1"/>
    <property type="molecule type" value="Genomic_DNA"/>
</dbReference>
<reference evidence="5 6" key="1">
    <citation type="journal article" date="2016" name="Sci. Rep.">
        <title>Insights into Adaptations to a Near-Obligate Nematode Endoparasitic Lifestyle from the Finished Genome of Drechmeria coniospora.</title>
        <authorList>
            <person name="Zhang L."/>
            <person name="Zhou Z."/>
            <person name="Guo Q."/>
            <person name="Fokkens L."/>
            <person name="Miskei M."/>
            <person name="Pocsi I."/>
            <person name="Zhang W."/>
            <person name="Chen M."/>
            <person name="Wang L."/>
            <person name="Sun Y."/>
            <person name="Donzelli B.G."/>
            <person name="Gibson D.M."/>
            <person name="Nelson D.R."/>
            <person name="Luo J.G."/>
            <person name="Rep M."/>
            <person name="Liu H."/>
            <person name="Yang S."/>
            <person name="Wang J."/>
            <person name="Krasnoff S.B."/>
            <person name="Xu Y."/>
            <person name="Molnar I."/>
            <person name="Lin M."/>
        </authorList>
    </citation>
    <scope>NUCLEOTIDE SEQUENCE [LARGE SCALE GENOMIC DNA]</scope>
    <source>
        <strain evidence="5 6">ARSEF 6962</strain>
    </source>
</reference>
<feature type="domain" description="Major facilitator superfamily (MFS) profile" evidence="4">
    <location>
        <begin position="74"/>
        <end position="507"/>
    </location>
</feature>
<keyword evidence="3" id="KW-1133">Transmembrane helix</keyword>
<evidence type="ECO:0000256" key="1">
    <source>
        <dbReference type="ARBA" id="ARBA00004141"/>
    </source>
</evidence>
<dbReference type="SUPFAM" id="SSF56235">
    <property type="entry name" value="N-terminal nucleophile aminohydrolases (Ntn hydrolases)"/>
    <property type="match status" value="1"/>
</dbReference>
<keyword evidence="6" id="KW-1185">Reference proteome</keyword>
<sequence>MHRTERSCSDAGQPVDARSCRGATPTDVLEEKGVGAAAVSVSRVHANPRRAVVPDGERAKALEKRVLRKMDVRLIPTLALLYLLSFLDRGNIGNAKIEGLQEDLNMTSDQYNWCLTVFFFTYAAFEVPSNLLLRRLRPSRWLPLIMVSWGLVMTLMGIVRSYRGLLVARLFLGVTEAGLFPGVAYYLTMWYCRHEIQLRQALFFSAASIAGAFSGLLAFAIGKMHGVGGLEGWRWIFILEGIATVLVAFFALFLMYDFPDTAPFLTEEEREFVLHRLKYQGQTVGTTTGDEADSGAEDTNIRVGEADEFRWTYVRQAFCDWQIWVNIFVYWGVVCPLYGVSLFLPSIIKSLHYKASTAQLMTVPIYITAALFAVLFAYCSDRVGKRSPFIIGLMVVMMAGFAMCISSTSPRVVYGGVFLAACAIYPAFPGIIAWLCNNLSGSYKRGAGMAIQIGVGNLGGAMASNFYRQKDIPRYFLGHALELGFIFIGLVAAVGLVVAYGVINKKRRQAVQAGSHHGLTAEELSKQGDKAVTRRRSMPSQRLLSTATHRSRRLTSISVCKRAMVLVGNAVDEQIVEVLLEEDEAEAICDAGRRRLDNHALNAAAEQMSMTDGWEDRIRQQLLQLMQLLQLLQLLKLPQSPDPSRDVTLPEEPLPPPSTPTASGGEVVRILGRLARAKHHPGSRQRAAFPASFKNESNMAVHGDAPSSPDMWKFPSRRSVVHSTEGIVACSQPLAAKCGLEVLRAGGNAADAAVAVAAGLNVTEPCSTGIGGDMFLLFWDASERRVKALNGSGRSGAECTLERVRADLGFDPSDAGKQMPPHSVHTVTVPGAAAGWVDAVERFGSGRVSMQQVLGPAIELGEKGFPVSEVTAHDWMAAEQTLRDASPNFAEMLKRDPAAPSGVRAPRPGEVMRNPTLARTFRSLAEHGKPGFYRGRVAEELVRVVRDLGGHLELADLEHHLATGSEPVEPISLKFQGQGLGRGDGVELWEHPPNGQGVVALMALGIMQEMEKQGKIPVFEAADFNSTPYVHAIVEALRLAFTDAHWFVADPNVTVVPTSGLLSASYLAERATLFDPAKAAVQLRHGDPPAELSPALRSSDTVYFTVTDSHGNAASFINSNYAGFGTAIIPRGCGFTLQNRGSNFSLDARHPNRLEPRKRPYHTIIPGMVTNLRDGELHSTFGVMGGFMQPQGHVQVLLGQLIGGLNPQQALDAPRVCIVAGMPSMPDAEVEWTVHVEDGMPADTILGLEKLGHDVVSTKGAQRGLFGRGQIVRRTLDAVDGTVVWSAGSDMRADGAAYPA</sequence>
<dbReference type="SUPFAM" id="SSF103473">
    <property type="entry name" value="MFS general substrate transporter"/>
    <property type="match status" value="1"/>
</dbReference>
<dbReference type="PROSITE" id="PS50850">
    <property type="entry name" value="MFS"/>
    <property type="match status" value="1"/>
</dbReference>
<dbReference type="GeneID" id="63718586"/>
<dbReference type="FunFam" id="1.20.1250.20:FF:000034">
    <property type="entry name" value="MFS general substrate transporter"/>
    <property type="match status" value="1"/>
</dbReference>
<dbReference type="GO" id="GO:0016020">
    <property type="term" value="C:membrane"/>
    <property type="evidence" value="ECO:0007669"/>
    <property type="project" value="UniProtKB-SubCell"/>
</dbReference>
<dbReference type="Proteomes" id="UP000076580">
    <property type="component" value="Chromosome 03"/>
</dbReference>
<dbReference type="STRING" id="98403.A0A151GA74"/>
<feature type="transmembrane region" description="Helical" evidence="3">
    <location>
        <begin position="233"/>
        <end position="256"/>
    </location>
</feature>
<keyword evidence="3" id="KW-0812">Transmembrane</keyword>
<dbReference type="InParanoid" id="A0A151GA74"/>
<feature type="transmembrane region" description="Helical" evidence="3">
    <location>
        <begin position="414"/>
        <end position="435"/>
    </location>
</feature>
<feature type="transmembrane region" description="Helical" evidence="3">
    <location>
        <begin position="479"/>
        <end position="503"/>
    </location>
</feature>
<evidence type="ECO:0000256" key="2">
    <source>
        <dbReference type="SAM" id="MobiDB-lite"/>
    </source>
</evidence>
<gene>
    <name evidence="5" type="ORF">DCS_05943</name>
</gene>
<dbReference type="InterPro" id="IPR052896">
    <property type="entry name" value="GGT-like_enzyme"/>
</dbReference>
<dbReference type="Gene3D" id="1.20.1250.20">
    <property type="entry name" value="MFS general substrate transporter like domains"/>
    <property type="match status" value="2"/>
</dbReference>
<dbReference type="Pfam" id="PF07690">
    <property type="entry name" value="MFS_1"/>
    <property type="match status" value="1"/>
</dbReference>
<feature type="transmembrane region" description="Helical" evidence="3">
    <location>
        <begin position="201"/>
        <end position="221"/>
    </location>
</feature>
<evidence type="ECO:0000259" key="4">
    <source>
        <dbReference type="PROSITE" id="PS50850"/>
    </source>
</evidence>
<accession>A0A151GA74</accession>
<dbReference type="GO" id="GO:0022857">
    <property type="term" value="F:transmembrane transporter activity"/>
    <property type="evidence" value="ECO:0007669"/>
    <property type="project" value="InterPro"/>
</dbReference>
<evidence type="ECO:0000256" key="3">
    <source>
        <dbReference type="SAM" id="Phobius"/>
    </source>
</evidence>
<dbReference type="PANTHER" id="PTHR43881">
    <property type="entry name" value="GAMMA-GLUTAMYLTRANSPEPTIDASE (AFU_ORTHOLOGUE AFUA_4G13580)"/>
    <property type="match status" value="1"/>
</dbReference>
<organism evidence="5 6">
    <name type="scientific">Drechmeria coniospora</name>
    <name type="common">Nematophagous fungus</name>
    <name type="synonym">Meria coniospora</name>
    <dbReference type="NCBI Taxonomy" id="98403"/>
    <lineage>
        <taxon>Eukaryota</taxon>
        <taxon>Fungi</taxon>
        <taxon>Dikarya</taxon>
        <taxon>Ascomycota</taxon>
        <taxon>Pezizomycotina</taxon>
        <taxon>Sordariomycetes</taxon>
        <taxon>Hypocreomycetidae</taxon>
        <taxon>Hypocreales</taxon>
        <taxon>Ophiocordycipitaceae</taxon>
        <taxon>Drechmeria</taxon>
    </lineage>
</organism>
<dbReference type="PRINTS" id="PR01210">
    <property type="entry name" value="GGTRANSPTASE"/>
</dbReference>
<feature type="region of interest" description="Disordered" evidence="2">
    <location>
        <begin position="522"/>
        <end position="545"/>
    </location>
</feature>
<proteinExistence type="predicted"/>
<dbReference type="InterPro" id="IPR029055">
    <property type="entry name" value="Ntn_hydrolases_N"/>
</dbReference>
<feature type="compositionally biased region" description="Basic and acidic residues" evidence="2">
    <location>
        <begin position="522"/>
        <end position="532"/>
    </location>
</feature>
<feature type="region of interest" description="Disordered" evidence="2">
    <location>
        <begin position="1"/>
        <end position="21"/>
    </location>
</feature>
<dbReference type="InterPro" id="IPR043138">
    <property type="entry name" value="GGT_lsub"/>
</dbReference>
<feature type="transmembrane region" description="Helical" evidence="3">
    <location>
        <begin position="360"/>
        <end position="378"/>
    </location>
</feature>
<comment type="caution">
    <text evidence="5">The sequence shown here is derived from an EMBL/GenBank/DDBJ whole genome shotgun (WGS) entry which is preliminary data.</text>
</comment>
<dbReference type="InterPro" id="IPR011701">
    <property type="entry name" value="MFS"/>
</dbReference>
<protein>
    <submittedName>
        <fullName evidence="5">Gamma-glutamyltranspeptidase</fullName>
    </submittedName>
</protein>
<dbReference type="Gene3D" id="3.60.20.40">
    <property type="match status" value="1"/>
</dbReference>
<dbReference type="Gene3D" id="1.10.246.130">
    <property type="match status" value="1"/>
</dbReference>
<dbReference type="CDD" id="cd17327">
    <property type="entry name" value="MFS_FEN2_like"/>
    <property type="match status" value="1"/>
</dbReference>